<dbReference type="Gene3D" id="1.25.40.20">
    <property type="entry name" value="Ankyrin repeat-containing domain"/>
    <property type="match status" value="1"/>
</dbReference>
<feature type="repeat" description="ANK" evidence="3">
    <location>
        <begin position="85"/>
        <end position="117"/>
    </location>
</feature>
<reference evidence="5" key="2">
    <citation type="submission" date="2023-05" db="EMBL/GenBank/DDBJ databases">
        <authorList>
            <consortium name="Lawrence Berkeley National Laboratory"/>
            <person name="Steindorff A."/>
            <person name="Hensen N."/>
            <person name="Bonometti L."/>
            <person name="Westerberg I."/>
            <person name="Brannstrom I.O."/>
            <person name="Guillou S."/>
            <person name="Cros-Aarteil S."/>
            <person name="Calhoun S."/>
            <person name="Haridas S."/>
            <person name="Kuo A."/>
            <person name="Mondo S."/>
            <person name="Pangilinan J."/>
            <person name="Riley R."/>
            <person name="Labutti K."/>
            <person name="Andreopoulos B."/>
            <person name="Lipzen A."/>
            <person name="Chen C."/>
            <person name="Yanf M."/>
            <person name="Daum C."/>
            <person name="Ng V."/>
            <person name="Clum A."/>
            <person name="Ohm R."/>
            <person name="Martin F."/>
            <person name="Silar P."/>
            <person name="Natvig D."/>
            <person name="Lalanne C."/>
            <person name="Gautier V."/>
            <person name="Ament-Velasquez S.L."/>
            <person name="Kruys A."/>
            <person name="Hutchinson M.I."/>
            <person name="Powell A.J."/>
            <person name="Barry K."/>
            <person name="Miller A.N."/>
            <person name="Grigoriev I.V."/>
            <person name="Debuchy R."/>
            <person name="Gladieux P."/>
            <person name="Thoren M.H."/>
            <person name="Johannesson H."/>
        </authorList>
    </citation>
    <scope>NUCLEOTIDE SEQUENCE</scope>
    <source>
        <strain evidence="5">CBS 757.83</strain>
    </source>
</reference>
<keyword evidence="1" id="KW-0677">Repeat</keyword>
<dbReference type="Pfam" id="PF12796">
    <property type="entry name" value="Ank_2"/>
    <property type="match status" value="1"/>
</dbReference>
<evidence type="ECO:0000256" key="3">
    <source>
        <dbReference type="PROSITE-ProRule" id="PRU00023"/>
    </source>
</evidence>
<evidence type="ECO:0000256" key="2">
    <source>
        <dbReference type="ARBA" id="ARBA00023043"/>
    </source>
</evidence>
<dbReference type="PROSITE" id="PS50088">
    <property type="entry name" value="ANK_REPEAT"/>
    <property type="match status" value="2"/>
</dbReference>
<evidence type="ECO:0000256" key="4">
    <source>
        <dbReference type="SAM" id="MobiDB-lite"/>
    </source>
</evidence>
<dbReference type="Proteomes" id="UP001305647">
    <property type="component" value="Unassembled WGS sequence"/>
</dbReference>
<dbReference type="GO" id="GO:0004842">
    <property type="term" value="F:ubiquitin-protein transferase activity"/>
    <property type="evidence" value="ECO:0007669"/>
    <property type="project" value="TreeGrafter"/>
</dbReference>
<evidence type="ECO:0000313" key="6">
    <source>
        <dbReference type="Proteomes" id="UP001305647"/>
    </source>
</evidence>
<name>A0AAN6Q4B2_9PEZI</name>
<reference evidence="5" key="1">
    <citation type="journal article" date="2023" name="Mol. Phylogenet. Evol.">
        <title>Genome-scale phylogeny and comparative genomics of the fungal order Sordariales.</title>
        <authorList>
            <person name="Hensen N."/>
            <person name="Bonometti L."/>
            <person name="Westerberg I."/>
            <person name="Brannstrom I.O."/>
            <person name="Guillou S."/>
            <person name="Cros-Aarteil S."/>
            <person name="Calhoun S."/>
            <person name="Haridas S."/>
            <person name="Kuo A."/>
            <person name="Mondo S."/>
            <person name="Pangilinan J."/>
            <person name="Riley R."/>
            <person name="LaButti K."/>
            <person name="Andreopoulos B."/>
            <person name="Lipzen A."/>
            <person name="Chen C."/>
            <person name="Yan M."/>
            <person name="Daum C."/>
            <person name="Ng V."/>
            <person name="Clum A."/>
            <person name="Steindorff A."/>
            <person name="Ohm R.A."/>
            <person name="Martin F."/>
            <person name="Silar P."/>
            <person name="Natvig D.O."/>
            <person name="Lalanne C."/>
            <person name="Gautier V."/>
            <person name="Ament-Velasquez S.L."/>
            <person name="Kruys A."/>
            <person name="Hutchinson M.I."/>
            <person name="Powell A.J."/>
            <person name="Barry K."/>
            <person name="Miller A.N."/>
            <person name="Grigoriev I.V."/>
            <person name="Debuchy R."/>
            <person name="Gladieux P."/>
            <person name="Hiltunen Thoren M."/>
            <person name="Johannesson H."/>
        </authorList>
    </citation>
    <scope>NUCLEOTIDE SEQUENCE</scope>
    <source>
        <strain evidence="5">CBS 757.83</strain>
    </source>
</reference>
<keyword evidence="6" id="KW-1185">Reference proteome</keyword>
<feature type="repeat" description="ANK" evidence="3">
    <location>
        <begin position="52"/>
        <end position="84"/>
    </location>
</feature>
<evidence type="ECO:0000313" key="5">
    <source>
        <dbReference type="EMBL" id="KAK4103337.1"/>
    </source>
</evidence>
<evidence type="ECO:0000256" key="1">
    <source>
        <dbReference type="ARBA" id="ARBA00022737"/>
    </source>
</evidence>
<sequence length="759" mass="84138">MKTVSDLEPIQDRDALDTALGDAVRLGDVDEIRRLLRQGANPNSLHWNSWESVEPPLVMAARNGYFDIVDLLLEHGADIDLSASTGRPPLIAAALNAQSGMVARLISRGASLSNASQWLEDRRVARLPGPSYPLHGHAASRPFQELVSFPTPFLASSYPAEVLDNAILMATQLDIVDAYIDSIVWEWEVPSAIQSQPWDWGFQNAVIVMHNQLHYTPEPQRPENFLAMTWGEWLANYIPLPSLQGAVIDFLAVLLAKASEVTGGERGSRPSQDSELAVPGSLSNSWFRGNDLGRITLGQHSLCIKFPQRPPFSRLRLFPILDALEWLCLTIRPPREDNQIDLSTAKYRLERYEDRLDTVRSHTGKRPTMTLATMPLCETEHGCWRNLFEFCNIVQLSPFMLSPPSLLEFGSRTVIPLGSNHGDEMGYGLEMSFDLMVSLAAVKYPLVINGGVVLIGYESALVPLTISDRGDAAQFHLVVHNGDENTLFNPYKADLGQRLLTLDAKQFRSMRCFLGWCPAAQLNLGTRHLPALVQYSRARETSKSAFLDGFETLIQLGLNPAGPFSATLGVQANYKYISHRRHFTPFKGYCNLLRDTAAKTVAVYDVAKRRGWLVPMLSFLLHMAHAFVLDSPDAPPDNVPSVDGHADAAELIPLLEHLGEQPVYGNMQANMNGRAAGAPDHNLLFRQLLLGLRTNLLSTIEATKLSAHNTLHGFEFMDVVTAPDRGACIRLWRFPLRPRRGSPSSTPLTRSSSAPILAR</sequence>
<dbReference type="SMART" id="SM00248">
    <property type="entry name" value="ANK"/>
    <property type="match status" value="3"/>
</dbReference>
<gene>
    <name evidence="5" type="ORF">N658DRAFT_309417</name>
</gene>
<feature type="region of interest" description="Disordered" evidence="4">
    <location>
        <begin position="740"/>
        <end position="759"/>
    </location>
</feature>
<organism evidence="5 6">
    <name type="scientific">Parathielavia hyrcaniae</name>
    <dbReference type="NCBI Taxonomy" id="113614"/>
    <lineage>
        <taxon>Eukaryota</taxon>
        <taxon>Fungi</taxon>
        <taxon>Dikarya</taxon>
        <taxon>Ascomycota</taxon>
        <taxon>Pezizomycotina</taxon>
        <taxon>Sordariomycetes</taxon>
        <taxon>Sordariomycetidae</taxon>
        <taxon>Sordariales</taxon>
        <taxon>Chaetomiaceae</taxon>
        <taxon>Parathielavia</taxon>
    </lineage>
</organism>
<dbReference type="InterPro" id="IPR002110">
    <property type="entry name" value="Ankyrin_rpt"/>
</dbReference>
<dbReference type="PROSITE" id="PS50297">
    <property type="entry name" value="ANK_REP_REGION"/>
    <property type="match status" value="1"/>
</dbReference>
<dbReference type="AlphaFoldDB" id="A0AAN6Q4B2"/>
<accession>A0AAN6Q4B2</accession>
<keyword evidence="2 3" id="KW-0040">ANK repeat</keyword>
<comment type="caution">
    <text evidence="5">The sequence shown here is derived from an EMBL/GenBank/DDBJ whole genome shotgun (WGS) entry which is preliminary data.</text>
</comment>
<dbReference type="PANTHER" id="PTHR24171:SF8">
    <property type="entry name" value="BRCA1-ASSOCIATED RING DOMAIN PROTEIN 1"/>
    <property type="match status" value="1"/>
</dbReference>
<dbReference type="SUPFAM" id="SSF48403">
    <property type="entry name" value="Ankyrin repeat"/>
    <property type="match status" value="1"/>
</dbReference>
<protein>
    <submittedName>
        <fullName evidence="5">Uncharacterized protein</fullName>
    </submittedName>
</protein>
<proteinExistence type="predicted"/>
<dbReference type="PANTHER" id="PTHR24171">
    <property type="entry name" value="ANKYRIN REPEAT DOMAIN-CONTAINING PROTEIN 39-RELATED"/>
    <property type="match status" value="1"/>
</dbReference>
<feature type="compositionally biased region" description="Low complexity" evidence="4">
    <location>
        <begin position="741"/>
        <end position="753"/>
    </location>
</feature>
<dbReference type="InterPro" id="IPR036770">
    <property type="entry name" value="Ankyrin_rpt-contain_sf"/>
</dbReference>
<dbReference type="GO" id="GO:0085020">
    <property type="term" value="P:protein K6-linked ubiquitination"/>
    <property type="evidence" value="ECO:0007669"/>
    <property type="project" value="TreeGrafter"/>
</dbReference>
<dbReference type="EMBL" id="MU863629">
    <property type="protein sequence ID" value="KAK4103337.1"/>
    <property type="molecule type" value="Genomic_DNA"/>
</dbReference>